<evidence type="ECO:0000256" key="3">
    <source>
        <dbReference type="ARBA" id="ARBA00023002"/>
    </source>
</evidence>
<dbReference type="Pfam" id="PF02571">
    <property type="entry name" value="CbiJ"/>
    <property type="match status" value="1"/>
</dbReference>
<accession>A0A1M4VB43</accession>
<keyword evidence="5" id="KW-1185">Reference proteome</keyword>
<sequence>MIFLAAGTQDGRELAGYLLSKGYSVTASAVSSYGGMLLKKYPGIVINDEPLDEEGLVEYIGEHGIKLFVDASHPYAANVSQNAMNACKRTHIPYIRYERKAVPVDYDKVYAVDGYEEASKKAASLGKNVFLTTGSRNLKAFAESPYLKDCVLTVRLLPTAKVIAECTELGFSPKNIVALQGPFSTELNIALYRQYEADVIVTKNSGEVGGTDTKLEAAKALGLPVVMIDRPKISYDEIAYTFEDIAAFAEKHIAKK</sequence>
<dbReference type="NCBIfam" id="TIGR00715">
    <property type="entry name" value="precor6x_red"/>
    <property type="match status" value="1"/>
</dbReference>
<dbReference type="GO" id="GO:0009236">
    <property type="term" value="P:cobalamin biosynthetic process"/>
    <property type="evidence" value="ECO:0007669"/>
    <property type="project" value="UniProtKB-UniPathway"/>
</dbReference>
<dbReference type="OrthoDB" id="9780707at2"/>
<keyword evidence="3" id="KW-0560">Oxidoreductase</keyword>
<dbReference type="NCBIfam" id="NF005970">
    <property type="entry name" value="PRK08057.1-4"/>
    <property type="match status" value="1"/>
</dbReference>
<dbReference type="GO" id="GO:0016994">
    <property type="term" value="F:precorrin-6A reductase activity"/>
    <property type="evidence" value="ECO:0007669"/>
    <property type="project" value="InterPro"/>
</dbReference>
<proteinExistence type="predicted"/>
<reference evidence="4 5" key="1">
    <citation type="submission" date="2016-11" db="EMBL/GenBank/DDBJ databases">
        <authorList>
            <person name="Jaros S."/>
            <person name="Januszkiewicz K."/>
            <person name="Wedrychowicz H."/>
        </authorList>
    </citation>
    <scope>NUCLEOTIDE SEQUENCE [LARGE SCALE GENOMIC DNA]</scope>
    <source>
        <strain evidence="4 5">DSM 10502</strain>
    </source>
</reference>
<protein>
    <submittedName>
        <fullName evidence="4">Cobalt-precorrin 6A reductase</fullName>
    </submittedName>
</protein>
<evidence type="ECO:0000313" key="4">
    <source>
        <dbReference type="EMBL" id="SHE66133.1"/>
    </source>
</evidence>
<gene>
    <name evidence="4" type="ORF">SAMN02745190_00949</name>
</gene>
<evidence type="ECO:0000313" key="5">
    <source>
        <dbReference type="Proteomes" id="UP000184404"/>
    </source>
</evidence>
<dbReference type="PROSITE" id="PS51014">
    <property type="entry name" value="COBK_CBIJ"/>
    <property type="match status" value="1"/>
</dbReference>
<dbReference type="Proteomes" id="UP000184404">
    <property type="component" value="Unassembled WGS sequence"/>
</dbReference>
<dbReference type="AlphaFoldDB" id="A0A1M4VB43"/>
<dbReference type="UniPathway" id="UPA00148"/>
<evidence type="ECO:0000256" key="2">
    <source>
        <dbReference type="ARBA" id="ARBA00022573"/>
    </source>
</evidence>
<dbReference type="PANTHER" id="PTHR36925:SF1">
    <property type="entry name" value="COBALT-PRECORRIN-6A REDUCTASE"/>
    <property type="match status" value="1"/>
</dbReference>
<dbReference type="InterPro" id="IPR003723">
    <property type="entry name" value="Precorrin-6x_reduct"/>
</dbReference>
<name>A0A1M4VB43_9FIRM</name>
<comment type="pathway">
    <text evidence="1">Cofactor biosynthesis; adenosylcobalamin biosynthesis.</text>
</comment>
<keyword evidence="2" id="KW-0169">Cobalamin biosynthesis</keyword>
<dbReference type="STRING" id="1123243.SAMN02745190_00949"/>
<organism evidence="4 5">
    <name type="scientific">Schwartzia succinivorans DSM 10502</name>
    <dbReference type="NCBI Taxonomy" id="1123243"/>
    <lineage>
        <taxon>Bacteria</taxon>
        <taxon>Bacillati</taxon>
        <taxon>Bacillota</taxon>
        <taxon>Negativicutes</taxon>
        <taxon>Selenomonadales</taxon>
        <taxon>Selenomonadaceae</taxon>
        <taxon>Schwartzia</taxon>
    </lineage>
</organism>
<dbReference type="EMBL" id="FQUG01000003">
    <property type="protein sequence ID" value="SHE66133.1"/>
    <property type="molecule type" value="Genomic_DNA"/>
</dbReference>
<dbReference type="PANTHER" id="PTHR36925">
    <property type="entry name" value="COBALT-PRECORRIN-6A REDUCTASE"/>
    <property type="match status" value="1"/>
</dbReference>
<evidence type="ECO:0000256" key="1">
    <source>
        <dbReference type="ARBA" id="ARBA00004953"/>
    </source>
</evidence>
<dbReference type="RefSeq" id="WP_072935021.1">
    <property type="nucleotide sequence ID" value="NZ_FQUG01000003.1"/>
</dbReference>